<sequence length="192" mass="20906">MIKKLTLLAALSFPLIASANWQSDNAQVNFLTTKVTADKNVIIEPNHFAPSKLTLSDDGKLSGTLDLNTIQSGIDIRNERLRDWVFKTANGQLSISGQVDIEPLSKLEIGESRSIKQALTLTFGDKEATITLPLLVFKTNDARLQITSLSPALLDLSAFKVENEVNKLREVAGLLSISLQLPVTISATFTAD</sequence>
<evidence type="ECO:0000313" key="2">
    <source>
        <dbReference type="EMBL" id="SUO96429.1"/>
    </source>
</evidence>
<evidence type="ECO:0000256" key="1">
    <source>
        <dbReference type="SAM" id="SignalP"/>
    </source>
</evidence>
<evidence type="ECO:0000313" key="3">
    <source>
        <dbReference type="Proteomes" id="UP000254601"/>
    </source>
</evidence>
<keyword evidence="3" id="KW-1185">Reference proteome</keyword>
<name>A0A380MV20_9GAMM</name>
<dbReference type="Gene3D" id="2.40.128.110">
    <property type="entry name" value="Lipid/polyisoprenoid-binding, YceI-like"/>
    <property type="match status" value="1"/>
</dbReference>
<reference evidence="2 3" key="1">
    <citation type="submission" date="2018-06" db="EMBL/GenBank/DDBJ databases">
        <authorList>
            <consortium name="Pathogen Informatics"/>
            <person name="Doyle S."/>
        </authorList>
    </citation>
    <scope>NUCLEOTIDE SEQUENCE [LARGE SCALE GENOMIC DNA]</scope>
    <source>
        <strain evidence="2 3">NCTC13337</strain>
    </source>
</reference>
<protein>
    <recommendedName>
        <fullName evidence="4">YceI-like domain</fullName>
    </recommendedName>
</protein>
<dbReference type="Proteomes" id="UP000254601">
    <property type="component" value="Unassembled WGS sequence"/>
</dbReference>
<feature type="signal peptide" evidence="1">
    <location>
        <begin position="1"/>
        <end position="19"/>
    </location>
</feature>
<gene>
    <name evidence="2" type="ORF">NCTC13337_01858</name>
</gene>
<dbReference type="SUPFAM" id="SSF101874">
    <property type="entry name" value="YceI-like"/>
    <property type="match status" value="1"/>
</dbReference>
<evidence type="ECO:0008006" key="4">
    <source>
        <dbReference type="Google" id="ProtNLM"/>
    </source>
</evidence>
<feature type="chain" id="PRO_5016996393" description="YceI-like domain" evidence="1">
    <location>
        <begin position="20"/>
        <end position="192"/>
    </location>
</feature>
<dbReference type="EMBL" id="UHIC01000001">
    <property type="protein sequence ID" value="SUO96429.1"/>
    <property type="molecule type" value="Genomic_DNA"/>
</dbReference>
<dbReference type="AlphaFoldDB" id="A0A380MV20"/>
<dbReference type="RefSeq" id="WP_072576284.1">
    <property type="nucleotide sequence ID" value="NZ_LWHB01000061.1"/>
</dbReference>
<organism evidence="2 3">
    <name type="scientific">Suttonella ornithocola</name>
    <dbReference type="NCBI Taxonomy" id="279832"/>
    <lineage>
        <taxon>Bacteria</taxon>
        <taxon>Pseudomonadati</taxon>
        <taxon>Pseudomonadota</taxon>
        <taxon>Gammaproteobacteria</taxon>
        <taxon>Cardiobacteriales</taxon>
        <taxon>Cardiobacteriaceae</taxon>
        <taxon>Suttonella</taxon>
    </lineage>
</organism>
<dbReference type="OrthoDB" id="9793816at2"/>
<dbReference type="InterPro" id="IPR036761">
    <property type="entry name" value="TTHA0802/YceI-like_sf"/>
</dbReference>
<keyword evidence="1" id="KW-0732">Signal</keyword>
<accession>A0A380MV20</accession>
<proteinExistence type="predicted"/>